<dbReference type="InterPro" id="IPR044977">
    <property type="entry name" value="RLT1-3"/>
</dbReference>
<dbReference type="GeneID" id="111280398"/>
<dbReference type="PANTHER" id="PTHR36968:SF13">
    <property type="entry name" value="HOMEOBOX-DDT DOMAIN PROTEIN RLT1"/>
    <property type="match status" value="1"/>
</dbReference>
<dbReference type="AlphaFoldDB" id="A0A6P5X5Q5"/>
<proteinExistence type="predicted"/>
<name>A0A6P5X5Q5_DURZI</name>
<sequence length="113" mass="12839">MWKECFNSSTLCAMKYGKKRCVQPFAICDTCLGSHIPEEMHHGHCHQTFCSINNSFNFSEHVNRCKENKKFNKDKHILDSSLPLGISLLKSLCALVEVSVLPEALESIWTEGH</sequence>
<dbReference type="GO" id="GO:0006357">
    <property type="term" value="P:regulation of transcription by RNA polymerase II"/>
    <property type="evidence" value="ECO:0007669"/>
    <property type="project" value="InterPro"/>
</dbReference>
<dbReference type="Proteomes" id="UP000515121">
    <property type="component" value="Unplaced"/>
</dbReference>
<protein>
    <submittedName>
        <fullName evidence="2">Homeobox-DDT domain protein RLT1-like</fullName>
    </submittedName>
</protein>
<dbReference type="RefSeq" id="XP_022723483.1">
    <property type="nucleotide sequence ID" value="XM_022867748.1"/>
</dbReference>
<accession>A0A6P5X5Q5</accession>
<dbReference type="KEGG" id="dzi:111280398"/>
<dbReference type="PANTHER" id="PTHR36968">
    <property type="entry name" value="HOMEOBOX-DDT DOMAIN PROTEIN RLT2"/>
    <property type="match status" value="1"/>
</dbReference>
<evidence type="ECO:0000313" key="1">
    <source>
        <dbReference type="Proteomes" id="UP000515121"/>
    </source>
</evidence>
<keyword evidence="1" id="KW-1185">Reference proteome</keyword>
<evidence type="ECO:0000313" key="2">
    <source>
        <dbReference type="RefSeq" id="XP_022723483.1"/>
    </source>
</evidence>
<reference evidence="2" key="1">
    <citation type="submission" date="2025-08" db="UniProtKB">
        <authorList>
            <consortium name="RefSeq"/>
        </authorList>
    </citation>
    <scope>IDENTIFICATION</scope>
    <source>
        <tissue evidence="2">Fruit stalk</tissue>
    </source>
</reference>
<organism evidence="1 2">
    <name type="scientific">Durio zibethinus</name>
    <name type="common">Durian</name>
    <dbReference type="NCBI Taxonomy" id="66656"/>
    <lineage>
        <taxon>Eukaryota</taxon>
        <taxon>Viridiplantae</taxon>
        <taxon>Streptophyta</taxon>
        <taxon>Embryophyta</taxon>
        <taxon>Tracheophyta</taxon>
        <taxon>Spermatophyta</taxon>
        <taxon>Magnoliopsida</taxon>
        <taxon>eudicotyledons</taxon>
        <taxon>Gunneridae</taxon>
        <taxon>Pentapetalae</taxon>
        <taxon>rosids</taxon>
        <taxon>malvids</taxon>
        <taxon>Malvales</taxon>
        <taxon>Malvaceae</taxon>
        <taxon>Helicteroideae</taxon>
        <taxon>Durio</taxon>
    </lineage>
</organism>
<gene>
    <name evidence="2" type="primary">LOC111280398</name>
</gene>
<dbReference type="OrthoDB" id="1741592at2759"/>